<feature type="compositionally biased region" description="Acidic residues" evidence="4">
    <location>
        <begin position="65"/>
        <end position="76"/>
    </location>
</feature>
<keyword evidence="10" id="KW-1185">Reference proteome</keyword>
<dbReference type="EMBL" id="JAJCIS010000001">
    <property type="protein sequence ID" value="MCB7385920.1"/>
    <property type="molecule type" value="Genomic_DNA"/>
</dbReference>
<sequence>MKKLKRILAFILVLGMVINNAAFVRAEETGIEVDNRLTETGEEKKEAQGSGGQEVGQTVEKTPGEEQEDEPSNEEATDLKIDGSQEPESEKRTAVDWTGNQEVLQLDWSDVSFRQAGQEPVTVSKVDNCLDLSAMNPDTLEALQFTAGFAFLRDGMEGGFQEGDTFQYTLPGEYIMLEDIPQPVDMYLSNQYGSRNQERIAVYTVTDNIVTVTMTAEVALMPEGNQQGAMQLKAKLNMEHLGTGTTTVKAVLQNDRVTEIVLPAKAAAVDENTESVVLAEEPSVKNAKTGEIWGDYKDETVKKEWIDNNATYRPSLLKDELLDMEYSMDGGASWQSWSKGALGIEKPMSEWADEGIASVEAGGVGFETYRINLPHTDGTNEISYRFQENQVKVKEKGYIPFGQDGVFQNIITTNQTFQILLNTGAVTKSIHDFKGEIKLFGKNADGTPFVKSLADLGGDVTIEESTGKATIHNLPKFTVEQEEIVWSLDMTDASAQPDTGDVGDRYTVSYDNAASSNFGTVTDKCHEGGSLIISLTGKTNYQATKHWLDDKTGERPEAALYLWRYSQREGSDYTTASMVKNPNPDKAENIWWTLDNTIDEETVKTEAKDIAPEGLDKYDPEGYRYVYFTREELAGSGYTQQFGVYNPVDKEIKETEDMLPEGMDERVQGDTSVYNNGHISNLRTDTSVAAVTKRWEAASFQSQLEDVVVTFMLQQRTKDSAESGWQETGETAVMDGFFAEKLTQTITKDMPKYDQSGMELEYRWVESNAEQGDFDTQFTPNEDGTADFVLKQKDASGEEQEVAYKSLLEADGIITNKIADKTDYQVEKIWNDAVDHSKDTITVVLYRDNKRYAQYAFGADVKSAEVVGQTAEAVSDGATGEVVSSWNMRFDNLPKYDDTGHKYTYYAEEEPLSGYHASYEYDIENRKAKITNTPGTGGNVIRVRKDWIDDGDDTHRPPIKVEVYNKYDHSQIYAKEVWLKESHYWWQEVAVPEGITLEDCAIEEISTNQIQVDGNFADTEHHKYQVQYGIDEERQMLTVTNRRIGLIDITVRKYWVDDDNKKGDRTSDAELKLSCNEYPDAVSDSIANGTITVGDAKDWPIQDKDGNPVGSRQSVRTVHDAGAGYSEYYFFNLPKYDDTGKVLHYSVEEVNGSQNEYTVNIQEVSYQVGAQHSSDEQEIEITNKKSASKPVKFYKLWKDQYSFEKGTRPDIYLELYKTVANSDGTEGIQPVGTYIDRKWIRDSENEDYLWTCDFGELPKYDENGREIFYYAKEQTKVNAEAFDYVTDIDAVYDVAGIYKQQYGNAGTENLVGMADDTSQVLKENGTFVNRVGKTIIISGKKIWKNVPAGFPDADFPKLTIHVDQVQPGRSISQRAFGSSALPLLEGFRLEKLLAQSKTTGTELAETAELTRIPGTNNFTFQISADKNGKPIPKYDDNGALYQYEVRETVEDEAHLGTVYESLPGEVNNYIITNTYETKDAKNTGELKAEKSWFGISSTSEYQYPAVDFKLYRQYMSKDSTKNTDKISILGVEKRVTAPELVDEKRLDSGKKNTGEVEFDTGKLRIYAPNGNPYYYYVEETILNGYETKTGGVQSQKSQYLSLEGTAKGSAAFENSYKDPQEKVAITGTKEWKDYSNAFGTRPSAAEFANALQMERYTDAQSGKGGAPAIESQPVQLQTDDASAPYYFAWSDTEGDSWSYTISNLDRYAPSSMPWKYRITETVPQGYANEHNKINSAKGSVGADGTITMPTLTNTNSKTVSLTKSWQDDNAYGQRPVSIDLELWVKIGEGQWQTAQSSFQAYNAPDDVKNQYTYTLTEKDKKNNTWKHTFSNLPAYVSQGGRNLECQYQVIEVKAGDYTVDQTSPEFEVTDSGATYPAAGPYVPSGGNTSAGTTISNKINEDATGYIKLSKTWTDRGNIYDTRPAVPDTKDTWKTDYVLYRKAGTGAWEQVKTSDENYIILRIEGKYGEDAKERQYGPFQKVDAEGNTYSYAAIEVPVAGYGKTETIVPETDSLPNIEEAVTAGKIEIHTGEEVTSDAKISTTTTENTLEPTVDITAVKEWLKADGTPYTALDGKEVTVELKKKTAEGTESFLHPLTVTLDGTPDEATEGNRETEAWTALFEGAPQYRYAEDGSESEIIYTVEEVTVSGEETKPSVTEGFWNTVGETTSGPAVTVTNRQTEFALDKIDAGGDSIDRAVTLGIYKNTVTPTNKVAEWNRSVNDGTVTECVDKVNESSVETVAERPGQAKITGLAQGSYILHEEAAPAGYEMASDIAFTLGKDGKLTGNTGISDDGLTLAMTDTAISLKLRKLNQDDTEIDQEKLGYAEFEIKGTFADGSTEKQGITSEGLNSLDGLWIAGETYTFAETKAPAGYIRSAQSVELIFDKDGSLKSVSGDAGAIDQDEKETLLFKNEPISISVKKTDMKDVPLSGAAFALTDLGVDGNGEGAAFTDAKEVTTKADGTIALEEAGSSMVMYGHYYGLEETKAPDGYILPDSHPAVIFKVLDSGKVQLEETDTIVGNNQSEIMVKNMPIGMTLNKTDGTSKEPIDGAEFVITRDDGQSKAVTVLDEGTVRIDNTSTDRFLVQGHKYTVTEQKAPEGYELPTDAAAEFVVNENGTIQLDGQELEELTIENVRKSGSIAIRKIDGEEGNPLSGAEFALYKKADMSTSVKEAVTDTEGKAVLGELEWDSYVLKETKAPEGYILDSILSTEGIECTIKSDSLTPVITSAGAGEGIIENIKNRFTLTKTDEDGNMLDGAVFTLKDITSDKDISESLKDMKNTMTLSGILIGGHTYELQETKAPEGYKKAVEPVQFTLGTDGLITQVGSWTETGYAVSEDKKGITLTDAPTVFVLKKTAEDTKEPQEGVVFEITPESGCNFADSSTDSITATTDADGQVIVRGQLVNGMSYHVEETLAKTGYTYAESFIITVDDAGNVKAGDSMISEDSPHAVVDSPIAVGIQKVDDSKEGRPVKGIRFILQEEGQQAVIQLISDKNGMLRSEEEPATLSQYLNAGKNYVLTEIVEAGSPYIELPGTIGFKVEKNGIITLSVEEAVSRLVKLSDDKMTLTVTNNRTELQIQKTDSGNKGLEGAKLGVYTETNGVPDSLVKIDGKELSWTSEGEEYTIKGLPTGTYWLKETGAPAGYITADPIRFRIDSKGIVAIVNGEGAVSGNTITMTDEPVIGHVRLIKNSAADKETPVEGARFDLYQQKKETPAKDDILVAKAITTESDGEWTSEGSEAVREDDASKKLGDGLLAGTYYFKETYAPDEYQLDKETVYPFEIKGAGEEVVVQPDVTVRKAENVPYSRTLTIVKKDEVDKRVLAGAVFILMRTKDGAGNPVEEDGIELTTDEKGEAIFELHKKGTYRLKEITAPEGYELAEDKTVTVTDESPEHILFEAGESDNVITDQRKPGTVKLLKKDGADETALSGVQFTLYKENTEGNVFDRLWDFITGNRYQSVDSKSWTGEAVADGELVIDNLEWGAYYIKETKAADGYVPSDTEFHFVIGRYNSDIVLEVDKGTIENIQTEITFKKEGKYNEFCSDTRFEGAPDANAQQILQGVEFTAYSDIDCQQAEQTASSNEKGEVTFKKLSIGTHYIKETGALDGYRLNETVYRAVLDENGQFTGLTLTDGTEVENNTIVNDVYRTNITFTKVDEKNPSKVIPGSTYGLFKKYSDITTKTLETERLVKIAEAVTDAKGVLTFEGVLMDTEYIVRELKAADGSYLSEKPLKLSFSVNEAGEIAMEIIDAGDGTAEIHSETGAIIWKEPQVEVRFSKTDEQGNLLGEAELHIEDENGNTVEAWTSVAGETYQSYGVLTSGHKYKLVETKAPAGYLIAEPVYFEVESEPVAAGQDKVIEVTMVDKAVPKQVANNHSSAARTGDTARSTDYILWMTTAAAIAGLLYGRRRKNRMK</sequence>
<evidence type="ECO:0000313" key="10">
    <source>
        <dbReference type="Proteomes" id="UP001299546"/>
    </source>
</evidence>
<keyword evidence="5" id="KW-1133">Transmembrane helix</keyword>
<keyword evidence="3 6" id="KW-0732">Signal</keyword>
<dbReference type="PANTHER" id="PTHR36108:SF13">
    <property type="entry name" value="COLOSSIN-B-RELATED"/>
    <property type="match status" value="1"/>
</dbReference>
<dbReference type="Proteomes" id="UP001299546">
    <property type="component" value="Unassembled WGS sequence"/>
</dbReference>
<dbReference type="CDD" id="cd00222">
    <property type="entry name" value="CollagenBindB"/>
    <property type="match status" value="1"/>
</dbReference>
<name>A0ABS8DBX3_9FIRM</name>
<dbReference type="Gene3D" id="2.60.40.1140">
    <property type="entry name" value="Collagen-binding surface protein Cna, B-type domain"/>
    <property type="match status" value="6"/>
</dbReference>
<evidence type="ECO:0000256" key="6">
    <source>
        <dbReference type="SAM" id="SignalP"/>
    </source>
</evidence>
<feature type="region of interest" description="Disordered" evidence="4">
    <location>
        <begin position="40"/>
        <end position="97"/>
    </location>
</feature>
<keyword evidence="5" id="KW-0812">Transmembrane</keyword>
<evidence type="ECO:0000259" key="8">
    <source>
        <dbReference type="Pfam" id="PF17802"/>
    </source>
</evidence>
<feature type="domain" description="SpaA-like prealbumin fold" evidence="8">
    <location>
        <begin position="3183"/>
        <end position="3288"/>
    </location>
</feature>
<feature type="domain" description="SpaA-like prealbumin fold" evidence="8">
    <location>
        <begin position="3647"/>
        <end position="3745"/>
    </location>
</feature>
<dbReference type="SUPFAM" id="SSF49478">
    <property type="entry name" value="Cna protein B-type domain"/>
    <property type="match status" value="4"/>
</dbReference>
<feature type="compositionally biased region" description="Basic and acidic residues" evidence="4">
    <location>
        <begin position="77"/>
        <end position="94"/>
    </location>
</feature>
<feature type="domain" description="CNA-B" evidence="7">
    <location>
        <begin position="825"/>
        <end position="933"/>
    </location>
</feature>
<dbReference type="Pfam" id="PF17802">
    <property type="entry name" value="SpaA"/>
    <property type="match status" value="14"/>
</dbReference>
<keyword evidence="2" id="KW-0964">Secreted</keyword>
<gene>
    <name evidence="9" type="ORF">LIZ65_01355</name>
</gene>
<evidence type="ECO:0000256" key="3">
    <source>
        <dbReference type="ARBA" id="ARBA00022729"/>
    </source>
</evidence>
<dbReference type="PANTHER" id="PTHR36108">
    <property type="entry name" value="COLOSSIN-B-RELATED"/>
    <property type="match status" value="1"/>
</dbReference>
<protein>
    <submittedName>
        <fullName evidence="9">Cna B-type domain-containing protein</fullName>
    </submittedName>
</protein>
<accession>A0ABS8DBX3</accession>
<reference evidence="9 10" key="1">
    <citation type="submission" date="2021-10" db="EMBL/GenBank/DDBJ databases">
        <title>Collection of gut derived symbiotic bacterial strains cultured from healthy donors.</title>
        <authorList>
            <person name="Lin H."/>
            <person name="Littmann E."/>
            <person name="Kohout C."/>
            <person name="Pamer E.G."/>
        </authorList>
    </citation>
    <scope>NUCLEOTIDE SEQUENCE [LARGE SCALE GENOMIC DNA]</scope>
    <source>
        <strain evidence="9 10">DFI.1.165</strain>
    </source>
</reference>
<proteinExistence type="inferred from homology"/>
<evidence type="ECO:0000259" key="7">
    <source>
        <dbReference type="Pfam" id="PF05738"/>
    </source>
</evidence>
<comment type="caution">
    <text evidence="9">The sequence shown here is derived from an EMBL/GenBank/DDBJ whole genome shotgun (WGS) entry which is preliminary data.</text>
</comment>
<feature type="domain" description="SpaA-like prealbumin fold" evidence="8">
    <location>
        <begin position="3550"/>
        <end position="3630"/>
    </location>
</feature>
<feature type="domain" description="CNA-B" evidence="7">
    <location>
        <begin position="1759"/>
        <end position="1869"/>
    </location>
</feature>
<evidence type="ECO:0000256" key="5">
    <source>
        <dbReference type="SAM" id="Phobius"/>
    </source>
</evidence>
<evidence type="ECO:0000256" key="4">
    <source>
        <dbReference type="SAM" id="MobiDB-lite"/>
    </source>
</evidence>
<feature type="domain" description="SpaA-like prealbumin fold" evidence="8">
    <location>
        <begin position="2199"/>
        <end position="2282"/>
    </location>
</feature>
<feature type="signal peptide" evidence="6">
    <location>
        <begin position="1"/>
        <end position="21"/>
    </location>
</feature>
<evidence type="ECO:0000256" key="2">
    <source>
        <dbReference type="ARBA" id="ARBA00022525"/>
    </source>
</evidence>
<feature type="transmembrane region" description="Helical" evidence="5">
    <location>
        <begin position="3887"/>
        <end position="3903"/>
    </location>
</feature>
<dbReference type="InterPro" id="IPR041033">
    <property type="entry name" value="SpaA_PFL_dom_1"/>
</dbReference>
<feature type="domain" description="CNA-B" evidence="7">
    <location>
        <begin position="1192"/>
        <end position="1276"/>
    </location>
</feature>
<feature type="domain" description="SpaA-like prealbumin fold" evidence="8">
    <location>
        <begin position="2415"/>
        <end position="2512"/>
    </location>
</feature>
<feature type="domain" description="SpaA-like prealbumin fold" evidence="8">
    <location>
        <begin position="2637"/>
        <end position="2705"/>
    </location>
</feature>
<dbReference type="Gene3D" id="2.60.40.10">
    <property type="entry name" value="Immunoglobulins"/>
    <property type="match status" value="14"/>
</dbReference>
<keyword evidence="5" id="KW-0472">Membrane</keyword>
<feature type="domain" description="SpaA-like prealbumin fold" evidence="8">
    <location>
        <begin position="2741"/>
        <end position="2822"/>
    </location>
</feature>
<evidence type="ECO:0000313" key="9">
    <source>
        <dbReference type="EMBL" id="MCB7385920.1"/>
    </source>
</evidence>
<dbReference type="InterPro" id="IPR013783">
    <property type="entry name" value="Ig-like_fold"/>
</dbReference>
<dbReference type="RefSeq" id="WP_227183202.1">
    <property type="nucleotide sequence ID" value="NZ_JAJCIQ010000001.1"/>
</dbReference>
<feature type="domain" description="SpaA-like prealbumin fold" evidence="8">
    <location>
        <begin position="3307"/>
        <end position="3389"/>
    </location>
</feature>
<comment type="similarity">
    <text evidence="1">Belongs to the serine-aspartate repeat-containing protein (SDr) family.</text>
</comment>
<feature type="domain" description="SpaA-like prealbumin fold" evidence="8">
    <location>
        <begin position="2318"/>
        <end position="2391"/>
    </location>
</feature>
<evidence type="ECO:0000256" key="1">
    <source>
        <dbReference type="ARBA" id="ARBA00007257"/>
    </source>
</evidence>
<organism evidence="9 10">
    <name type="scientific">Bariatricus massiliensis</name>
    <dbReference type="NCBI Taxonomy" id="1745713"/>
    <lineage>
        <taxon>Bacteria</taxon>
        <taxon>Bacillati</taxon>
        <taxon>Bacillota</taxon>
        <taxon>Clostridia</taxon>
        <taxon>Lachnospirales</taxon>
        <taxon>Lachnospiraceae</taxon>
        <taxon>Bariatricus</taxon>
    </lineage>
</organism>
<feature type="domain" description="SpaA-like prealbumin fold" evidence="8">
    <location>
        <begin position="3074"/>
        <end position="3161"/>
    </location>
</feature>
<feature type="domain" description="SpaA-like prealbumin fold" evidence="8">
    <location>
        <begin position="3770"/>
        <end position="3844"/>
    </location>
</feature>
<feature type="domain" description="SpaA-like prealbumin fold" evidence="8">
    <location>
        <begin position="2534"/>
        <end position="2621"/>
    </location>
</feature>
<dbReference type="InterPro" id="IPR008454">
    <property type="entry name" value="Collagen-bd_Cna-like_B-typ_dom"/>
</dbReference>
<dbReference type="Pfam" id="PF05738">
    <property type="entry name" value="Cna_B"/>
    <property type="match status" value="3"/>
</dbReference>
<feature type="chain" id="PRO_5047213525" evidence="6">
    <location>
        <begin position="22"/>
        <end position="3911"/>
    </location>
</feature>
<feature type="domain" description="SpaA-like prealbumin fold" evidence="8">
    <location>
        <begin position="2851"/>
        <end position="2935"/>
    </location>
</feature>
<feature type="domain" description="SpaA-like prealbumin fold" evidence="8">
    <location>
        <begin position="3411"/>
        <end position="3517"/>
    </location>
</feature>